<keyword evidence="1" id="KW-0001">2Fe-2S</keyword>
<dbReference type="AlphaFoldDB" id="A0A6G9QK95"/>
<evidence type="ECO:0000256" key="3">
    <source>
        <dbReference type="ARBA" id="ARBA00023002"/>
    </source>
</evidence>
<dbReference type="KEGG" id="saes:HBH39_07090"/>
<dbReference type="PANTHER" id="PTHR40562:SF1">
    <property type="entry name" value="NITRITE REDUCTASE (NADH) SMALL SUBUNIT"/>
    <property type="match status" value="1"/>
</dbReference>
<accession>A0A6G9QK95</accession>
<protein>
    <submittedName>
        <fullName evidence="8">Nitrite reductase small subunit NirD</fullName>
    </submittedName>
</protein>
<dbReference type="NCBIfam" id="TIGR02378">
    <property type="entry name" value="nirD_assim_sml"/>
    <property type="match status" value="1"/>
</dbReference>
<keyword evidence="5" id="KW-0411">Iron-sulfur</keyword>
<keyword evidence="9" id="KW-1185">Reference proteome</keyword>
<evidence type="ECO:0000256" key="2">
    <source>
        <dbReference type="ARBA" id="ARBA00022723"/>
    </source>
</evidence>
<dbReference type="PROSITE" id="PS51296">
    <property type="entry name" value="RIESKE"/>
    <property type="match status" value="1"/>
</dbReference>
<dbReference type="GO" id="GO:0046872">
    <property type="term" value="F:metal ion binding"/>
    <property type="evidence" value="ECO:0007669"/>
    <property type="project" value="UniProtKB-KW"/>
</dbReference>
<proteinExistence type="predicted"/>
<feature type="domain" description="Rieske" evidence="7">
    <location>
        <begin position="4"/>
        <end position="104"/>
    </location>
</feature>
<evidence type="ECO:0000313" key="9">
    <source>
        <dbReference type="Proteomes" id="UP000502608"/>
    </source>
</evidence>
<keyword evidence="2" id="KW-0479">Metal-binding</keyword>
<dbReference type="EMBL" id="CP050313">
    <property type="protein sequence ID" value="QIR14281.1"/>
    <property type="molecule type" value="Genomic_DNA"/>
</dbReference>
<reference evidence="8 9" key="1">
    <citation type="submission" date="2020-03" db="EMBL/GenBank/DDBJ databases">
        <title>Complete genome sequence of Shewanella sp.</title>
        <authorList>
            <person name="Kim Y.-S."/>
            <person name="Kim S.-J."/>
            <person name="Jung H.-K."/>
            <person name="Kim K.-H."/>
        </authorList>
    </citation>
    <scope>NUCLEOTIDE SEQUENCE [LARGE SCALE GENOMIC DNA]</scope>
    <source>
        <strain evidence="8 9">PN3F2</strain>
    </source>
</reference>
<dbReference type="InterPro" id="IPR012748">
    <property type="entry name" value="Rieske-like_NirD"/>
</dbReference>
<dbReference type="PROSITE" id="PS51300">
    <property type="entry name" value="NIRD"/>
    <property type="match status" value="1"/>
</dbReference>
<dbReference type="PANTHER" id="PTHR40562">
    <property type="match status" value="1"/>
</dbReference>
<dbReference type="InterPro" id="IPR017881">
    <property type="entry name" value="NirD"/>
</dbReference>
<dbReference type="Gene3D" id="2.102.10.10">
    <property type="entry name" value="Rieske [2Fe-2S] iron-sulphur domain"/>
    <property type="match status" value="1"/>
</dbReference>
<evidence type="ECO:0000256" key="1">
    <source>
        <dbReference type="ARBA" id="ARBA00022714"/>
    </source>
</evidence>
<sequence>MSWINVCNEESLPQGTGIAAWVAGKAVAIFNLGKHGLYAIDNIDPATGVSLLARGLICEIEGQLCVASPLYKQHYSLTTGVCLEDPQLVASPFAIKTEQGQVFVLAKA</sequence>
<dbReference type="GO" id="GO:0008942">
    <property type="term" value="F:nitrite reductase [NAD(P)H] activity"/>
    <property type="evidence" value="ECO:0007669"/>
    <property type="project" value="InterPro"/>
</dbReference>
<evidence type="ECO:0000313" key="8">
    <source>
        <dbReference type="EMBL" id="QIR14281.1"/>
    </source>
</evidence>
<dbReference type="RefSeq" id="WP_167676880.1">
    <property type="nucleotide sequence ID" value="NZ_CP050313.1"/>
</dbReference>
<keyword evidence="3" id="KW-0560">Oxidoreductase</keyword>
<evidence type="ECO:0000259" key="7">
    <source>
        <dbReference type="PROSITE" id="PS51296"/>
    </source>
</evidence>
<dbReference type="CDD" id="cd03529">
    <property type="entry name" value="Rieske_NirD"/>
    <property type="match status" value="1"/>
</dbReference>
<keyword evidence="4" id="KW-0408">Iron</keyword>
<dbReference type="GO" id="GO:0042128">
    <property type="term" value="P:nitrate assimilation"/>
    <property type="evidence" value="ECO:0007669"/>
    <property type="project" value="UniProtKB-KW"/>
</dbReference>
<dbReference type="InterPro" id="IPR017941">
    <property type="entry name" value="Rieske_2Fe-2S"/>
</dbReference>
<dbReference type="Pfam" id="PF13806">
    <property type="entry name" value="Rieske_2"/>
    <property type="match status" value="1"/>
</dbReference>
<dbReference type="GO" id="GO:0051537">
    <property type="term" value="F:2 iron, 2 sulfur cluster binding"/>
    <property type="evidence" value="ECO:0007669"/>
    <property type="project" value="UniProtKB-KW"/>
</dbReference>
<organism evidence="8 9">
    <name type="scientific">Shewanella aestuarii</name>
    <dbReference type="NCBI Taxonomy" id="1028752"/>
    <lineage>
        <taxon>Bacteria</taxon>
        <taxon>Pseudomonadati</taxon>
        <taxon>Pseudomonadota</taxon>
        <taxon>Gammaproteobacteria</taxon>
        <taxon>Alteromonadales</taxon>
        <taxon>Shewanellaceae</taxon>
        <taxon>Shewanella</taxon>
    </lineage>
</organism>
<evidence type="ECO:0000256" key="6">
    <source>
        <dbReference type="ARBA" id="ARBA00023063"/>
    </source>
</evidence>
<dbReference type="SUPFAM" id="SSF50022">
    <property type="entry name" value="ISP domain"/>
    <property type="match status" value="1"/>
</dbReference>
<keyword evidence="6" id="KW-0534">Nitrate assimilation</keyword>
<evidence type="ECO:0000256" key="5">
    <source>
        <dbReference type="ARBA" id="ARBA00023014"/>
    </source>
</evidence>
<name>A0A6G9QK95_9GAMM</name>
<dbReference type="Proteomes" id="UP000502608">
    <property type="component" value="Chromosome"/>
</dbReference>
<evidence type="ECO:0000256" key="4">
    <source>
        <dbReference type="ARBA" id="ARBA00023004"/>
    </source>
</evidence>
<gene>
    <name evidence="8" type="primary">nirD</name>
    <name evidence="8" type="ORF">HBH39_07090</name>
</gene>
<dbReference type="InterPro" id="IPR036922">
    <property type="entry name" value="Rieske_2Fe-2S_sf"/>
</dbReference>